<name>A0ABR2KKH9_9EUKA</name>
<organism evidence="1 2">
    <name type="scientific">Tritrichomonas musculus</name>
    <dbReference type="NCBI Taxonomy" id="1915356"/>
    <lineage>
        <taxon>Eukaryota</taxon>
        <taxon>Metamonada</taxon>
        <taxon>Parabasalia</taxon>
        <taxon>Tritrichomonadida</taxon>
        <taxon>Tritrichomonadidae</taxon>
        <taxon>Tritrichomonas</taxon>
    </lineage>
</organism>
<dbReference type="EMBL" id="JAPFFF010000004">
    <property type="protein sequence ID" value="KAK8891653.1"/>
    <property type="molecule type" value="Genomic_DNA"/>
</dbReference>
<proteinExistence type="predicted"/>
<sequence>MRCRLTSSKRKSKYSNLILSKVESKHTSFLDLWSEIVLTFKDSFKDDTDKERPSDLDFSKFLFNSPPQQSYLTSNGKCIEKDIEWSNYNQIPPSEINIKNLFDCFHGILQYIYYNSEDKLNTSEVEFHYSNANSRISYESLSTRTFETDKCDILNIFDYENIYNYFQTPTTKNCFFGVSFKKIKIVPLCYSLRSDLFQNRTPHLDSFVFMGYDEEYNKWDVLDERVNINDLIPSGGYGLYFVKTTNKSYSSFAIRQIEPGHNGFWGFALAAFEIHGIPSFCTEEKTFPSIEPFFIEKSIEMPLSFNPCMDLSPYL</sequence>
<evidence type="ECO:0000313" key="2">
    <source>
        <dbReference type="Proteomes" id="UP001470230"/>
    </source>
</evidence>
<accession>A0ABR2KKH9</accession>
<dbReference type="Proteomes" id="UP001470230">
    <property type="component" value="Unassembled WGS sequence"/>
</dbReference>
<evidence type="ECO:0008006" key="3">
    <source>
        <dbReference type="Google" id="ProtNLM"/>
    </source>
</evidence>
<protein>
    <recommendedName>
        <fullName evidence="3">TLDc domain-containing protein</fullName>
    </recommendedName>
</protein>
<reference evidence="1 2" key="1">
    <citation type="submission" date="2024-04" db="EMBL/GenBank/DDBJ databases">
        <title>Tritrichomonas musculus Genome.</title>
        <authorList>
            <person name="Alves-Ferreira E."/>
            <person name="Grigg M."/>
            <person name="Lorenzi H."/>
            <person name="Galac M."/>
        </authorList>
    </citation>
    <scope>NUCLEOTIDE SEQUENCE [LARGE SCALE GENOMIC DNA]</scope>
    <source>
        <strain evidence="1 2">EAF2021</strain>
    </source>
</reference>
<keyword evidence="2" id="KW-1185">Reference proteome</keyword>
<evidence type="ECO:0000313" key="1">
    <source>
        <dbReference type="EMBL" id="KAK8891653.1"/>
    </source>
</evidence>
<comment type="caution">
    <text evidence="1">The sequence shown here is derived from an EMBL/GenBank/DDBJ whole genome shotgun (WGS) entry which is preliminary data.</text>
</comment>
<gene>
    <name evidence="1" type="ORF">M9Y10_028873</name>
</gene>